<keyword evidence="6" id="KW-0902">Two-component regulatory system</keyword>
<keyword evidence="3" id="KW-0547">Nucleotide-binding</keyword>
<evidence type="ECO:0000256" key="2">
    <source>
        <dbReference type="ARBA" id="ARBA00022679"/>
    </source>
</evidence>
<dbReference type="KEGG" id="afg:AFULGI_00004560"/>
<evidence type="ECO:0000256" key="6">
    <source>
        <dbReference type="ARBA" id="ARBA00023012"/>
    </source>
</evidence>
<dbReference type="PRINTS" id="PR00344">
    <property type="entry name" value="BCTRLSENSOR"/>
</dbReference>
<dbReference type="Gene3D" id="3.30.565.10">
    <property type="entry name" value="Histidine kinase-like ATPase, C-terminal domain"/>
    <property type="match status" value="1"/>
</dbReference>
<dbReference type="EMBL" id="CP006577">
    <property type="protein sequence ID" value="AIG97265.1"/>
    <property type="molecule type" value="Genomic_DNA"/>
</dbReference>
<dbReference type="SUPFAM" id="SSF55785">
    <property type="entry name" value="PYP-like sensor domain (PAS domain)"/>
    <property type="match status" value="1"/>
</dbReference>
<dbReference type="InterPro" id="IPR035965">
    <property type="entry name" value="PAS-like_dom_sf"/>
</dbReference>
<evidence type="ECO:0000256" key="3">
    <source>
        <dbReference type="ARBA" id="ARBA00022741"/>
    </source>
</evidence>
<dbReference type="SMART" id="SM00387">
    <property type="entry name" value="HATPase_c"/>
    <property type="match status" value="1"/>
</dbReference>
<protein>
    <submittedName>
        <fullName evidence="9">PAS domain protein S-box</fullName>
        <ecNumber evidence="9">2.7.13.3</ecNumber>
    </submittedName>
</protein>
<dbReference type="InterPro" id="IPR005467">
    <property type="entry name" value="His_kinase_dom"/>
</dbReference>
<keyword evidence="4" id="KW-0418">Kinase</keyword>
<feature type="domain" description="Histidine kinase" evidence="7">
    <location>
        <begin position="226"/>
        <end position="327"/>
    </location>
</feature>
<gene>
    <name evidence="9" type="ORF">AFULGI_00004560</name>
</gene>
<dbReference type="InterPro" id="IPR004358">
    <property type="entry name" value="Sig_transdc_His_kin-like_C"/>
</dbReference>
<evidence type="ECO:0000256" key="1">
    <source>
        <dbReference type="ARBA" id="ARBA00022553"/>
    </source>
</evidence>
<dbReference type="EC" id="2.7.13.3" evidence="9"/>
<dbReference type="GO" id="GO:0005524">
    <property type="term" value="F:ATP binding"/>
    <property type="evidence" value="ECO:0007669"/>
    <property type="project" value="UniProtKB-KW"/>
</dbReference>
<dbReference type="CDD" id="cd00130">
    <property type="entry name" value="PAS"/>
    <property type="match status" value="1"/>
</dbReference>
<evidence type="ECO:0000259" key="7">
    <source>
        <dbReference type="PROSITE" id="PS50109"/>
    </source>
</evidence>
<sequence length="329" mass="37465">MSNMQDVFREVVEIAPFPALLHNEIGVIVYANKAFERVFGYSREEVLQRIFVELVHPRDREKAENAMRRGLAGETVEPFLIKVRGKDGNYRTVQVFGSRARFMGEILGIIALSDVTKLEEQKVMLTLITRALRHDVLNALTTAMSYFEISREICKNCENSNYLEKLGLSIERAVKIIKDLREFEEAVVKGELERINVREIVEDVADHFNVPITIEGECEVVADRGLRAVFENLFQNAIQHGKTDRIEVTMKNVGDFCEIRVIDYGKGIPEEIKDNIFEEGFTYGEAASTGQGLYLVKKLVERYGGEIRVEDNSPRGAVFVVRLRAWVGE</sequence>
<dbReference type="GO" id="GO:0006355">
    <property type="term" value="P:regulation of DNA-templated transcription"/>
    <property type="evidence" value="ECO:0007669"/>
    <property type="project" value="InterPro"/>
</dbReference>
<keyword evidence="1" id="KW-0597">Phosphoprotein</keyword>
<dbReference type="AlphaFoldDB" id="A0A075WA39"/>
<dbReference type="Gene3D" id="3.30.450.20">
    <property type="entry name" value="PAS domain"/>
    <property type="match status" value="1"/>
</dbReference>
<dbReference type="InterPro" id="IPR000014">
    <property type="entry name" value="PAS"/>
</dbReference>
<evidence type="ECO:0000313" key="9">
    <source>
        <dbReference type="EMBL" id="AIG97265.1"/>
    </source>
</evidence>
<dbReference type="PANTHER" id="PTHR43065">
    <property type="entry name" value="SENSOR HISTIDINE KINASE"/>
    <property type="match status" value="1"/>
</dbReference>
<dbReference type="PANTHER" id="PTHR43065:SF10">
    <property type="entry name" value="PEROXIDE STRESS-ACTIVATED HISTIDINE KINASE MAK3"/>
    <property type="match status" value="1"/>
</dbReference>
<dbReference type="HOGENOM" id="CLU_000445_114_58_2"/>
<evidence type="ECO:0000313" key="10">
    <source>
        <dbReference type="Proteomes" id="UP000028501"/>
    </source>
</evidence>
<dbReference type="GO" id="GO:0000155">
    <property type="term" value="F:phosphorelay sensor kinase activity"/>
    <property type="evidence" value="ECO:0007669"/>
    <property type="project" value="InterPro"/>
</dbReference>
<keyword evidence="2 9" id="KW-0808">Transferase</keyword>
<dbReference type="NCBIfam" id="TIGR00229">
    <property type="entry name" value="sensory_box"/>
    <property type="match status" value="1"/>
</dbReference>
<accession>A0A075WA39</accession>
<dbReference type="Pfam" id="PF00512">
    <property type="entry name" value="HisKA"/>
    <property type="match status" value="1"/>
</dbReference>
<dbReference type="PROSITE" id="PS50112">
    <property type="entry name" value="PAS"/>
    <property type="match status" value="1"/>
</dbReference>
<dbReference type="InterPro" id="IPR036890">
    <property type="entry name" value="HATPase_C_sf"/>
</dbReference>
<dbReference type="InterPro" id="IPR013767">
    <property type="entry name" value="PAS_fold"/>
</dbReference>
<dbReference type="InterPro" id="IPR003594">
    <property type="entry name" value="HATPase_dom"/>
</dbReference>
<proteinExistence type="predicted"/>
<name>A0A075WA39_ARCFL</name>
<evidence type="ECO:0000256" key="5">
    <source>
        <dbReference type="ARBA" id="ARBA00022840"/>
    </source>
</evidence>
<dbReference type="SMART" id="SM00091">
    <property type="entry name" value="PAS"/>
    <property type="match status" value="1"/>
</dbReference>
<dbReference type="InterPro" id="IPR003661">
    <property type="entry name" value="HisK_dim/P_dom"/>
</dbReference>
<dbReference type="SUPFAM" id="SSF55874">
    <property type="entry name" value="ATPase domain of HSP90 chaperone/DNA topoisomerase II/histidine kinase"/>
    <property type="match status" value="1"/>
</dbReference>
<evidence type="ECO:0000259" key="8">
    <source>
        <dbReference type="PROSITE" id="PS50112"/>
    </source>
</evidence>
<dbReference type="Proteomes" id="UP000028501">
    <property type="component" value="Chromosome"/>
</dbReference>
<dbReference type="Pfam" id="PF00989">
    <property type="entry name" value="PAS"/>
    <property type="match status" value="1"/>
</dbReference>
<feature type="domain" description="PAS" evidence="8">
    <location>
        <begin position="4"/>
        <end position="74"/>
    </location>
</feature>
<dbReference type="CDD" id="cd00075">
    <property type="entry name" value="HATPase"/>
    <property type="match status" value="1"/>
</dbReference>
<dbReference type="Pfam" id="PF02518">
    <property type="entry name" value="HATPase_c"/>
    <property type="match status" value="1"/>
</dbReference>
<evidence type="ECO:0000256" key="4">
    <source>
        <dbReference type="ARBA" id="ARBA00022777"/>
    </source>
</evidence>
<reference evidence="9 10" key="1">
    <citation type="submission" date="2013-07" db="EMBL/GenBank/DDBJ databases">
        <title>Genome of Archaeoglobus fulgidus.</title>
        <authorList>
            <person name="Fiebig A."/>
            <person name="Birkeland N.-K."/>
        </authorList>
    </citation>
    <scope>NUCLEOTIDE SEQUENCE [LARGE SCALE GENOMIC DNA]</scope>
    <source>
        <strain evidence="9 10">DSM 8774</strain>
    </source>
</reference>
<organism evidence="9 10">
    <name type="scientific">Archaeoglobus fulgidus DSM 8774</name>
    <dbReference type="NCBI Taxonomy" id="1344584"/>
    <lineage>
        <taxon>Archaea</taxon>
        <taxon>Methanobacteriati</taxon>
        <taxon>Methanobacteriota</taxon>
        <taxon>Archaeoglobi</taxon>
        <taxon>Archaeoglobales</taxon>
        <taxon>Archaeoglobaceae</taxon>
        <taxon>Archaeoglobus</taxon>
    </lineage>
</organism>
<keyword evidence="5" id="KW-0067">ATP-binding</keyword>
<dbReference type="PROSITE" id="PS50109">
    <property type="entry name" value="HIS_KIN"/>
    <property type="match status" value="1"/>
</dbReference>